<sequence>MLIPHASNNLKKQFYIKGCLVMYVGNLEAYQGIDLLLESFSLVLKELAEATLVIIGGDPNHIQRYRGQAKYLGIEGRVHWLGSKPVEALPSYLSQADILVSPRVQGVNTPMKLYSYLGSGKATLVTDLPTHTQLVDETVAMIAVPEPKAFSKGMLSLIRDANLRSRLGIAGQKLIEENFSRQAFCDRLNSLYDWLENEIGYVSSRTREKSSISNI</sequence>
<protein>
    <recommendedName>
        <fullName evidence="1">Glycosyl transferase family 1 domain-containing protein</fullName>
    </recommendedName>
</protein>
<keyword evidence="3" id="KW-1185">Reference proteome</keyword>
<evidence type="ECO:0000313" key="3">
    <source>
        <dbReference type="Proteomes" id="UP000191901"/>
    </source>
</evidence>
<dbReference type="RefSeq" id="WP_080810162.1">
    <property type="nucleotide sequence ID" value="NZ_CP021983.2"/>
</dbReference>
<name>A0A1V8NJX6_9CYAN</name>
<gene>
    <name evidence="2" type="ORF">XM38_041430</name>
</gene>
<organism evidence="2 3">
    <name type="scientific">Halomicronema hongdechloris C2206</name>
    <dbReference type="NCBI Taxonomy" id="1641165"/>
    <lineage>
        <taxon>Bacteria</taxon>
        <taxon>Bacillati</taxon>
        <taxon>Cyanobacteriota</taxon>
        <taxon>Cyanophyceae</taxon>
        <taxon>Nodosilineales</taxon>
        <taxon>Nodosilineaceae</taxon>
        <taxon>Halomicronema</taxon>
    </lineage>
</organism>
<dbReference type="Gene3D" id="3.40.50.2000">
    <property type="entry name" value="Glycogen Phosphorylase B"/>
    <property type="match status" value="2"/>
</dbReference>
<dbReference type="EMBL" id="CP021983">
    <property type="protein sequence ID" value="ASC73181.1"/>
    <property type="molecule type" value="Genomic_DNA"/>
</dbReference>
<dbReference type="CDD" id="cd03801">
    <property type="entry name" value="GT4_PimA-like"/>
    <property type="match status" value="1"/>
</dbReference>
<feature type="domain" description="Glycosyl transferase family 1" evidence="1">
    <location>
        <begin position="20"/>
        <end position="173"/>
    </location>
</feature>
<dbReference type="PANTHER" id="PTHR12526">
    <property type="entry name" value="GLYCOSYLTRANSFERASE"/>
    <property type="match status" value="1"/>
</dbReference>
<accession>A0A1V8NJX6</accession>
<dbReference type="SUPFAM" id="SSF53756">
    <property type="entry name" value="UDP-Glycosyltransferase/glycogen phosphorylase"/>
    <property type="match status" value="1"/>
</dbReference>
<dbReference type="STRING" id="1641165.XM38_13555"/>
<dbReference type="GO" id="GO:0016757">
    <property type="term" value="F:glycosyltransferase activity"/>
    <property type="evidence" value="ECO:0007669"/>
    <property type="project" value="InterPro"/>
</dbReference>
<proteinExistence type="predicted"/>
<evidence type="ECO:0000259" key="1">
    <source>
        <dbReference type="Pfam" id="PF00534"/>
    </source>
</evidence>
<dbReference type="KEGG" id="hhg:XM38_041430"/>
<dbReference type="PANTHER" id="PTHR12526:SF622">
    <property type="entry name" value="GLYCOSYLTRANSFERASE (GROUP I)"/>
    <property type="match status" value="1"/>
</dbReference>
<dbReference type="AlphaFoldDB" id="A0A1V8NJX6"/>
<reference evidence="2 3" key="1">
    <citation type="journal article" date="2016" name="Biochim. Biophys. Acta">
        <title>Characterization of red-shifted phycobilisomes isolated from the chlorophyll f-containing cyanobacterium Halomicronema hongdechloris.</title>
        <authorList>
            <person name="Li Y."/>
            <person name="Lin Y."/>
            <person name="Garvey C.J."/>
            <person name="Birch D."/>
            <person name="Corkery R.W."/>
            <person name="Loughlin P.C."/>
            <person name="Scheer H."/>
            <person name="Willows R.D."/>
            <person name="Chen M."/>
        </authorList>
    </citation>
    <scope>NUCLEOTIDE SEQUENCE [LARGE SCALE GENOMIC DNA]</scope>
    <source>
        <strain evidence="2 3">C2206</strain>
    </source>
</reference>
<dbReference type="Pfam" id="PF00534">
    <property type="entry name" value="Glycos_transf_1"/>
    <property type="match status" value="1"/>
</dbReference>
<dbReference type="InterPro" id="IPR001296">
    <property type="entry name" value="Glyco_trans_1"/>
</dbReference>
<dbReference type="OrthoDB" id="529091at2"/>
<dbReference type="Proteomes" id="UP000191901">
    <property type="component" value="Chromosome"/>
</dbReference>
<evidence type="ECO:0000313" key="2">
    <source>
        <dbReference type="EMBL" id="ASC73181.1"/>
    </source>
</evidence>